<gene>
    <name evidence="2" type="ORF">UC35_18330</name>
</gene>
<feature type="transmembrane region" description="Helical" evidence="1">
    <location>
        <begin position="177"/>
        <end position="201"/>
    </location>
</feature>
<protein>
    <submittedName>
        <fullName evidence="2">Uncharacterized protein</fullName>
    </submittedName>
</protein>
<dbReference type="EMBL" id="CP010951">
    <property type="protein sequence ID" value="AMO24435.1"/>
    <property type="molecule type" value="Genomic_DNA"/>
</dbReference>
<keyword evidence="3" id="KW-1185">Reference proteome</keyword>
<dbReference type="RefSeq" id="WP_061502223.1">
    <property type="nucleotide sequence ID" value="NZ_CP010951.1"/>
</dbReference>
<organism evidence="2 3">
    <name type="scientific">Ramlibacter tataouinensis</name>
    <dbReference type="NCBI Taxonomy" id="94132"/>
    <lineage>
        <taxon>Bacteria</taxon>
        <taxon>Pseudomonadati</taxon>
        <taxon>Pseudomonadota</taxon>
        <taxon>Betaproteobacteria</taxon>
        <taxon>Burkholderiales</taxon>
        <taxon>Comamonadaceae</taxon>
        <taxon>Ramlibacter</taxon>
    </lineage>
</organism>
<dbReference type="AlphaFoldDB" id="A0A127JX06"/>
<feature type="transmembrane region" description="Helical" evidence="1">
    <location>
        <begin position="290"/>
        <end position="308"/>
    </location>
</feature>
<evidence type="ECO:0000256" key="1">
    <source>
        <dbReference type="SAM" id="Phobius"/>
    </source>
</evidence>
<accession>A0A127JX06</accession>
<feature type="transmembrane region" description="Helical" evidence="1">
    <location>
        <begin position="213"/>
        <end position="236"/>
    </location>
</feature>
<keyword evidence="1" id="KW-1133">Transmembrane helix</keyword>
<reference evidence="2 3" key="1">
    <citation type="journal article" date="2014" name="Int. J. Syst. Evol. Microbiol.">
        <title>Ramlibacter solisilvae sp. nov., isolated from forest soil, and emended description of the genus Ramlibacter.</title>
        <authorList>
            <person name="Lee H.J."/>
            <person name="Lee S.H."/>
            <person name="Lee S.S."/>
            <person name="Lee J.S."/>
            <person name="Kim Y."/>
            <person name="Kim S.C."/>
            <person name="Jeon C.O."/>
        </authorList>
    </citation>
    <scope>NUCLEOTIDE SEQUENCE [LARGE SCALE GENOMIC DNA]</scope>
    <source>
        <strain evidence="2 3">5-10</strain>
    </source>
</reference>
<proteinExistence type="predicted"/>
<name>A0A127JX06_9BURK</name>
<feature type="transmembrane region" description="Helical" evidence="1">
    <location>
        <begin position="127"/>
        <end position="145"/>
    </location>
</feature>
<sequence length="612" mass="67568">MNNSAHAPALKAPYVSTSTIVLATLGLYLIAPAFTAVHPEGFSAQIQSIALAMGSFGIERHDSYQPALTEFIFYTRQGVSGLLHAIDRFFGVGGDAGFRILNIASLLIVLASSVRFARDRGRADMRLALACLLLTPGIVETAFFFNDNIVSAAFACLAMAVAGPRTSVLRYGASGTLFGMAILCRLDAVFALPFIAGLAFHDSPSIPHLARRAVAFSAGLLLLLGAFFLLTGASMFDAIRIAQEFSQLSKRWMASIYVMPAIYFFGILTPLHMIIGAIPDLRDLIRGQRFWYPLTLVAYPVLLTIYAMNTGHQIRYMFPLLAPVICLHAERGLRWMLDHRKANTGIAPRVRWVWIALLLYALMFPPTAVILRDGPQAMTGRLYMPIVAWRWQDATKQSMQRVDALVSQLVVSERPLVISAHYNDDFYLKLRLMEAGYVDTPVARRYPACGGFTIYTRGTHEILHIRLNNNWQLSSLDQDIVSALVLTRAFECPVIREQRMAIVSRFGAHFSALDWRRFGINEPSFAQPLAMPFAEDYGLALVLGSDCCTRSVGLFSWAELDRGQLDALLAGAHATAASAARTAKTSPEALYSELHARVQSRITPAGDRRVED</sequence>
<evidence type="ECO:0000313" key="2">
    <source>
        <dbReference type="EMBL" id="AMO24435.1"/>
    </source>
</evidence>
<dbReference type="OrthoDB" id="8431201at2"/>
<dbReference type="Proteomes" id="UP000070433">
    <property type="component" value="Chromosome"/>
</dbReference>
<evidence type="ECO:0000313" key="3">
    <source>
        <dbReference type="Proteomes" id="UP000070433"/>
    </source>
</evidence>
<keyword evidence="1" id="KW-0812">Transmembrane</keyword>
<keyword evidence="1" id="KW-0472">Membrane</keyword>
<feature type="transmembrane region" description="Helical" evidence="1">
    <location>
        <begin position="256"/>
        <end position="278"/>
    </location>
</feature>
<feature type="transmembrane region" description="Helical" evidence="1">
    <location>
        <begin position="96"/>
        <end position="115"/>
    </location>
</feature>
<feature type="transmembrane region" description="Helical" evidence="1">
    <location>
        <begin position="352"/>
        <end position="371"/>
    </location>
</feature>
<feature type="transmembrane region" description="Helical" evidence="1">
    <location>
        <begin position="12"/>
        <end position="31"/>
    </location>
</feature>